<evidence type="ECO:0000259" key="10">
    <source>
        <dbReference type="PROSITE" id="PS50860"/>
    </source>
</evidence>
<dbReference type="GO" id="GO:0004813">
    <property type="term" value="F:alanine-tRNA ligase activity"/>
    <property type="evidence" value="ECO:0007669"/>
    <property type="project" value="UniProtKB-EC"/>
</dbReference>
<evidence type="ECO:0000256" key="7">
    <source>
        <dbReference type="ARBA" id="ARBA00022884"/>
    </source>
</evidence>
<dbReference type="InterPro" id="IPR018165">
    <property type="entry name" value="Ala-tRNA-synth_IIc_core"/>
</dbReference>
<keyword evidence="3" id="KW-0820">tRNA-binding</keyword>
<dbReference type="PANTHER" id="PTHR11777:SF9">
    <property type="entry name" value="ALANINE--TRNA LIGASE, CYTOPLASMIC"/>
    <property type="match status" value="1"/>
</dbReference>
<dbReference type="InterPro" id="IPR045864">
    <property type="entry name" value="aa-tRNA-synth_II/BPL/LPL"/>
</dbReference>
<evidence type="ECO:0000256" key="8">
    <source>
        <dbReference type="ARBA" id="ARBA00022917"/>
    </source>
</evidence>
<keyword evidence="4" id="KW-0436">Ligase</keyword>
<dbReference type="PRINTS" id="PR00980">
    <property type="entry name" value="TRNASYNTHALA"/>
</dbReference>
<dbReference type="PANTHER" id="PTHR11777">
    <property type="entry name" value="ALANYL-TRNA SYNTHETASE"/>
    <property type="match status" value="1"/>
</dbReference>
<dbReference type="InterPro" id="IPR002318">
    <property type="entry name" value="Ala-tRNA-lgiase_IIc"/>
</dbReference>
<evidence type="ECO:0000256" key="4">
    <source>
        <dbReference type="ARBA" id="ARBA00022598"/>
    </source>
</evidence>
<feature type="domain" description="Alanyl-transfer RNA synthetases family profile" evidence="10">
    <location>
        <begin position="2"/>
        <end position="296"/>
    </location>
</feature>
<dbReference type="PROSITE" id="PS50860">
    <property type="entry name" value="AA_TRNA_LIGASE_II_ALA"/>
    <property type="match status" value="1"/>
</dbReference>
<dbReference type="SUPFAM" id="SSF55681">
    <property type="entry name" value="Class II aaRS and biotin synthetases"/>
    <property type="match status" value="1"/>
</dbReference>
<comment type="similarity">
    <text evidence="1">Belongs to the class-II aminoacyl-tRNA synthetase family.</text>
</comment>
<dbReference type="InterPro" id="IPR018164">
    <property type="entry name" value="Ala-tRNA-synth_IIc_N"/>
</dbReference>
<dbReference type="Pfam" id="PF01411">
    <property type="entry name" value="tRNA-synt_2c"/>
    <property type="match status" value="1"/>
</dbReference>
<dbReference type="GO" id="GO:0005524">
    <property type="term" value="F:ATP binding"/>
    <property type="evidence" value="ECO:0007669"/>
    <property type="project" value="UniProtKB-KW"/>
</dbReference>
<dbReference type="GO" id="GO:0006419">
    <property type="term" value="P:alanyl-tRNA aminoacylation"/>
    <property type="evidence" value="ECO:0007669"/>
    <property type="project" value="InterPro"/>
</dbReference>
<dbReference type="EC" id="6.1.1.7" evidence="2"/>
<dbReference type="GO" id="GO:0000049">
    <property type="term" value="F:tRNA binding"/>
    <property type="evidence" value="ECO:0007669"/>
    <property type="project" value="UniProtKB-KW"/>
</dbReference>
<evidence type="ECO:0000256" key="2">
    <source>
        <dbReference type="ARBA" id="ARBA00013168"/>
    </source>
</evidence>
<organism evidence="11">
    <name type="scientific">marine sediment metagenome</name>
    <dbReference type="NCBI Taxonomy" id="412755"/>
    <lineage>
        <taxon>unclassified sequences</taxon>
        <taxon>metagenomes</taxon>
        <taxon>ecological metagenomes</taxon>
    </lineage>
</organism>
<name>X1STG2_9ZZZZ</name>
<accession>X1STG2</accession>
<keyword evidence="9" id="KW-0030">Aminoacyl-tRNA synthetase</keyword>
<gene>
    <name evidence="11" type="ORF">S12H4_16992</name>
</gene>
<proteinExistence type="inferred from homology"/>
<keyword evidence="5" id="KW-0547">Nucleotide-binding</keyword>
<keyword evidence="8" id="KW-0648">Protein biosynthesis</keyword>
<sequence length="296" mass="34122">MINRKELIQKYIEFFKSKDHKEIPNASLIPKDDPTVLFTTAGMHPLIPYLLGQKHPLGKRLVNVQKCIRTGDIEEVGNKIHHTFFEMLGNWSLGDYWKEDTIRWSLEFLTKVLKIPKEKITISCFNGDKDAEKDMESAKIWKSLGIKKIKFLGKEENWWGPAGETGPCGPDTEMFVNNVEIWNDVFMQYDKKSDGSFKPLKQKNVDTGMGIERTLAALNNLDDDYLTEVFKPIIEKIEELSKKKYKENEKLMRIIADHIKAAVFIISDGIIPSNTEQGYVLRTFVRNSRLHLIVSS</sequence>
<evidence type="ECO:0000256" key="5">
    <source>
        <dbReference type="ARBA" id="ARBA00022741"/>
    </source>
</evidence>
<reference evidence="11" key="1">
    <citation type="journal article" date="2014" name="Front. Microbiol.">
        <title>High frequency of phylogenetically diverse reductive dehalogenase-homologous genes in deep subseafloor sedimentary metagenomes.</title>
        <authorList>
            <person name="Kawai M."/>
            <person name="Futagami T."/>
            <person name="Toyoda A."/>
            <person name="Takaki Y."/>
            <person name="Nishi S."/>
            <person name="Hori S."/>
            <person name="Arai W."/>
            <person name="Tsubouchi T."/>
            <person name="Morono Y."/>
            <person name="Uchiyama I."/>
            <person name="Ito T."/>
            <person name="Fujiyama A."/>
            <person name="Inagaki F."/>
            <person name="Takami H."/>
        </authorList>
    </citation>
    <scope>NUCLEOTIDE SEQUENCE</scope>
    <source>
        <strain evidence="11">Expedition CK06-06</strain>
    </source>
</reference>
<dbReference type="InterPro" id="IPR018162">
    <property type="entry name" value="Ala-tRNA-ligase_IIc_anticod-bd"/>
</dbReference>
<keyword evidence="7" id="KW-0694">RNA-binding</keyword>
<dbReference type="GO" id="GO:0005829">
    <property type="term" value="C:cytosol"/>
    <property type="evidence" value="ECO:0007669"/>
    <property type="project" value="TreeGrafter"/>
</dbReference>
<evidence type="ECO:0000256" key="1">
    <source>
        <dbReference type="ARBA" id="ARBA00008226"/>
    </source>
</evidence>
<dbReference type="Gene3D" id="3.30.930.10">
    <property type="entry name" value="Bira Bifunctional Protein, Domain 2"/>
    <property type="match status" value="1"/>
</dbReference>
<dbReference type="SUPFAM" id="SSF101353">
    <property type="entry name" value="Putative anticodon-binding domain of alanyl-tRNA synthetase (AlaRS)"/>
    <property type="match status" value="1"/>
</dbReference>
<dbReference type="EMBL" id="BARW01008261">
    <property type="protein sequence ID" value="GAI82421.1"/>
    <property type="molecule type" value="Genomic_DNA"/>
</dbReference>
<protein>
    <recommendedName>
        <fullName evidence="2">alanine--tRNA ligase</fullName>
        <ecNumber evidence="2">6.1.1.7</ecNumber>
    </recommendedName>
</protein>
<dbReference type="CDD" id="cd00673">
    <property type="entry name" value="AlaRS_core"/>
    <property type="match status" value="1"/>
</dbReference>
<evidence type="ECO:0000256" key="6">
    <source>
        <dbReference type="ARBA" id="ARBA00022840"/>
    </source>
</evidence>
<keyword evidence="6" id="KW-0067">ATP-binding</keyword>
<comment type="caution">
    <text evidence="11">The sequence shown here is derived from an EMBL/GenBank/DDBJ whole genome shotgun (WGS) entry which is preliminary data.</text>
</comment>
<dbReference type="InterPro" id="IPR050058">
    <property type="entry name" value="Ala-tRNA_ligase"/>
</dbReference>
<evidence type="ECO:0000256" key="3">
    <source>
        <dbReference type="ARBA" id="ARBA00022555"/>
    </source>
</evidence>
<feature type="non-terminal residue" evidence="11">
    <location>
        <position position="296"/>
    </location>
</feature>
<evidence type="ECO:0000256" key="9">
    <source>
        <dbReference type="ARBA" id="ARBA00023146"/>
    </source>
</evidence>
<dbReference type="AlphaFoldDB" id="X1STG2"/>
<evidence type="ECO:0000313" key="11">
    <source>
        <dbReference type="EMBL" id="GAI82421.1"/>
    </source>
</evidence>
<dbReference type="GO" id="GO:0002161">
    <property type="term" value="F:aminoacyl-tRNA deacylase activity"/>
    <property type="evidence" value="ECO:0007669"/>
    <property type="project" value="TreeGrafter"/>
</dbReference>